<protein>
    <submittedName>
        <fullName evidence="1">Uncharacterized protein</fullName>
    </submittedName>
</protein>
<dbReference type="EMBL" id="ML208368">
    <property type="protein sequence ID" value="TFK67741.1"/>
    <property type="molecule type" value="Genomic_DNA"/>
</dbReference>
<proteinExistence type="predicted"/>
<sequence>MGLQPPGAGSTTIHDLPSELLTRVFIFYCLQPPTDEAYIWTQAYLARERDTLAQVCLSWKGVVFSSPELWTEYRLFFRNPVTSANTNSEEWFSPSQVVDRAVQWLDRSKELPCKVTVWDQLDQDSGSEARISEMFESLRTFFSFMAGRLSYLKCRGPTRHLHQVWSSVVPPLPRLEHLTFSCFGYANHFVPFTPPHSFRDSKLLKELNLLNCSLVLSLRSDANSLGDAPNSGSGAAAVNSVVLPVSLFSYTEITSLELSSRIFPEVILDILPHCLSVVTCTLSIDSWHGDFGGRPISSPRLNQIPLLTLKKLHITTFGTLFRTSDLSPFFTPLRLPALTHLTIQLGEGIAKRIHILPALLDLHRRDPFELKYLKLESIYVEDRLTLFEFFGNVPTLKSLHLLDSCTLGNPLFQELTLPLLPDSSRDHQTGLLPVLEEIELNEQDAASVTSKSIIDFVESRFLVDPRNSNLDAEQRTSRRKPHLQSVSLCGLSLSEDADAALHEKAKIWKEHGLEISWQRY</sequence>
<name>A0ACD3AQZ2_9AGAR</name>
<evidence type="ECO:0000313" key="2">
    <source>
        <dbReference type="Proteomes" id="UP000308600"/>
    </source>
</evidence>
<keyword evidence="2" id="KW-1185">Reference proteome</keyword>
<dbReference type="Proteomes" id="UP000308600">
    <property type="component" value="Unassembled WGS sequence"/>
</dbReference>
<reference evidence="1 2" key="1">
    <citation type="journal article" date="2019" name="Nat. Ecol. Evol.">
        <title>Megaphylogeny resolves global patterns of mushroom evolution.</title>
        <authorList>
            <person name="Varga T."/>
            <person name="Krizsan K."/>
            <person name="Foldi C."/>
            <person name="Dima B."/>
            <person name="Sanchez-Garcia M."/>
            <person name="Sanchez-Ramirez S."/>
            <person name="Szollosi G.J."/>
            <person name="Szarkandi J.G."/>
            <person name="Papp V."/>
            <person name="Albert L."/>
            <person name="Andreopoulos W."/>
            <person name="Angelini C."/>
            <person name="Antonin V."/>
            <person name="Barry K.W."/>
            <person name="Bougher N.L."/>
            <person name="Buchanan P."/>
            <person name="Buyck B."/>
            <person name="Bense V."/>
            <person name="Catcheside P."/>
            <person name="Chovatia M."/>
            <person name="Cooper J."/>
            <person name="Damon W."/>
            <person name="Desjardin D."/>
            <person name="Finy P."/>
            <person name="Geml J."/>
            <person name="Haridas S."/>
            <person name="Hughes K."/>
            <person name="Justo A."/>
            <person name="Karasinski D."/>
            <person name="Kautmanova I."/>
            <person name="Kiss B."/>
            <person name="Kocsube S."/>
            <person name="Kotiranta H."/>
            <person name="LaButti K.M."/>
            <person name="Lechner B.E."/>
            <person name="Liimatainen K."/>
            <person name="Lipzen A."/>
            <person name="Lukacs Z."/>
            <person name="Mihaltcheva S."/>
            <person name="Morgado L.N."/>
            <person name="Niskanen T."/>
            <person name="Noordeloos M.E."/>
            <person name="Ohm R.A."/>
            <person name="Ortiz-Santana B."/>
            <person name="Ovrebo C."/>
            <person name="Racz N."/>
            <person name="Riley R."/>
            <person name="Savchenko A."/>
            <person name="Shiryaev A."/>
            <person name="Soop K."/>
            <person name="Spirin V."/>
            <person name="Szebenyi C."/>
            <person name="Tomsovsky M."/>
            <person name="Tulloss R.E."/>
            <person name="Uehling J."/>
            <person name="Grigoriev I.V."/>
            <person name="Vagvolgyi C."/>
            <person name="Papp T."/>
            <person name="Martin F.M."/>
            <person name="Miettinen O."/>
            <person name="Hibbett D.S."/>
            <person name="Nagy L.G."/>
        </authorList>
    </citation>
    <scope>NUCLEOTIDE SEQUENCE [LARGE SCALE GENOMIC DNA]</scope>
    <source>
        <strain evidence="1 2">NL-1719</strain>
    </source>
</reference>
<accession>A0ACD3AQZ2</accession>
<gene>
    <name evidence="1" type="ORF">BDN72DRAFT_842683</name>
</gene>
<evidence type="ECO:0000313" key="1">
    <source>
        <dbReference type="EMBL" id="TFK67741.1"/>
    </source>
</evidence>
<organism evidence="1 2">
    <name type="scientific">Pluteus cervinus</name>
    <dbReference type="NCBI Taxonomy" id="181527"/>
    <lineage>
        <taxon>Eukaryota</taxon>
        <taxon>Fungi</taxon>
        <taxon>Dikarya</taxon>
        <taxon>Basidiomycota</taxon>
        <taxon>Agaricomycotina</taxon>
        <taxon>Agaricomycetes</taxon>
        <taxon>Agaricomycetidae</taxon>
        <taxon>Agaricales</taxon>
        <taxon>Pluteineae</taxon>
        <taxon>Pluteaceae</taxon>
        <taxon>Pluteus</taxon>
    </lineage>
</organism>